<keyword evidence="1" id="KW-0694">RNA-binding</keyword>
<gene>
    <name evidence="4" type="ORF">FIBRA_00052</name>
</gene>
<keyword evidence="1" id="KW-0808">Transferase</keyword>
<dbReference type="InterPro" id="IPR057596">
    <property type="entry name" value="RDRP_core"/>
</dbReference>
<sequence length="1270" mass="140467">MAPHVVDESEEELWRDVEASYNPAMFHVTQMFGSSTTGGPSTCGSSTQSRGPIVRAGRKGSEVRAQSGHHARAGQSKARLMKLKIPQGQSTRAPVVAVSNSRKEIMNTTVVEDSDMDIDESIDTDVSSPDISAPPAREPFLTLSSTPRVASRSWSWSPNTSSQSSPLGKKKTIDLSRPTYHISTSSSFSPSSPSNDVFDAGVPMKLLESPLQCSPSTSKCISKHVTPSPVAHTIATVGDSRRRIDRSTSTMLTDSTSMTMRNNVVHTYPPPPPPPPATTMRPATTSSDGASPSSTFANGSQNSAQPIIIAHNGEVQQLIDSLQIAWGVQYEIARGIGLGYWDWADITETKLRDLRGTNCEAAPKVPVVVLSRAQNNISSAGLSVWAELDREQDALCADPLRGLGLQGEWRGEPDWYGGRIQQLGRVVDLGEGRYGILLEKMQKLKSNRFARFLGSRRMLQVSIPDELTRETKIGGLRKFFENKFVICGRMFAPFGSKDGKVYMMEIREDYERQSSDALGDHTRLSPTSKWITRFDLGLSTSVPVLRLRGIDVDIFYIEDIVAPFDSSLGKAPTENIFTDGCGYMNGAALTLIGRRLGYSERPAVVQGRFAGSKGLWALHPHDRDPRDKPRIWIRPSQEKIKYGQLHPAQLIFDLVAPPRITTPSRLSMYTIMNLSHNGVPDEVFTTLMKDGLQKEIDALTTWAGPNSMPLLWNAVNIVGHVTMTQLRRRVSVGARVLGLGRARDRDDWQSEDTEDDLNVNPSDDGHLIFPGEPQSVHGAVLELLQAGFHPLELPILYEKLRQIVEKRIEEFIKEYRIVLENSAEAFIMPDPYGVLEEGQIQFIATQNLKDPLEDPMPMAITGEVLLYRNPARVPSDVRKVIAVVHPKLVEYVNVIVLPTKGKRSLANILAGGDVDGDVAVCIYEPSLVKPFRNGPINDPPPRFKENNFETEGSIERVCDFSDRLKSLPPAAAQSELQKVLLSGLSKAAVGTYSIFHENTAYTLGYDHLETLRLAFMFTTVLDSRKTGLKVIDRVQKNDRQSYDYARPLCMIPTDTTGSFDGLKRKMSRRSTVPFVLDKLLEEGRALQNGHLSFYDGLRSQLAKTNDPDLEKPFQRVQMLAQRASADQYNSISNEVALIQEHINEHFRQYQRLAVGSRSLTRASSSSSFGKKKAKPDKDRSYEDLAVNFARGPDPESIPLLSFSPNHLETVLASCAYTTIQNGKFPFSVAFRNLCKIKAEAGGSVAFTREFAEIMTISSSAARILSQASSE</sequence>
<dbReference type="PANTHER" id="PTHR23079:SF14">
    <property type="entry name" value="RNA-DEPENDENT RNA POLYMERASE"/>
    <property type="match status" value="1"/>
</dbReference>
<organism evidence="4 5">
    <name type="scientific">Fibroporia radiculosa</name>
    <dbReference type="NCBI Taxonomy" id="599839"/>
    <lineage>
        <taxon>Eukaryota</taxon>
        <taxon>Fungi</taxon>
        <taxon>Dikarya</taxon>
        <taxon>Basidiomycota</taxon>
        <taxon>Agaricomycotina</taxon>
        <taxon>Agaricomycetes</taxon>
        <taxon>Polyporales</taxon>
        <taxon>Fibroporiaceae</taxon>
        <taxon>Fibroporia</taxon>
    </lineage>
</organism>
<dbReference type="GeneID" id="24092969"/>
<keyword evidence="5" id="KW-1185">Reference proteome</keyword>
<reference evidence="4 5" key="1">
    <citation type="journal article" date="2012" name="Appl. Environ. Microbiol.">
        <title>Short-read sequencing for genomic analysis of the brown rot fungus Fibroporia radiculosa.</title>
        <authorList>
            <person name="Tang J.D."/>
            <person name="Perkins A.D."/>
            <person name="Sonstegard T.S."/>
            <person name="Schroeder S.G."/>
            <person name="Burgess S.C."/>
            <person name="Diehl S.V."/>
        </authorList>
    </citation>
    <scope>NUCLEOTIDE SEQUENCE [LARGE SCALE GENOMIC DNA]</scope>
    <source>
        <strain evidence="4 5">TFFH 294</strain>
    </source>
</reference>
<dbReference type="InParanoid" id="J7SCE9"/>
<evidence type="ECO:0000259" key="3">
    <source>
        <dbReference type="Pfam" id="PF05183"/>
    </source>
</evidence>
<dbReference type="GO" id="GO:0031380">
    <property type="term" value="C:nuclear RNA-directed RNA polymerase complex"/>
    <property type="evidence" value="ECO:0007669"/>
    <property type="project" value="TreeGrafter"/>
</dbReference>
<comment type="similarity">
    <text evidence="1">Belongs to the RdRP family.</text>
</comment>
<dbReference type="PANTHER" id="PTHR23079">
    <property type="entry name" value="RNA-DEPENDENT RNA POLYMERASE"/>
    <property type="match status" value="1"/>
</dbReference>
<feature type="domain" description="RDRP core" evidence="3">
    <location>
        <begin position="436"/>
        <end position="1044"/>
    </location>
</feature>
<comment type="catalytic activity">
    <reaction evidence="1">
        <text>RNA(n) + a ribonucleoside 5'-triphosphate = RNA(n+1) + diphosphate</text>
        <dbReference type="Rhea" id="RHEA:21248"/>
        <dbReference type="Rhea" id="RHEA-COMP:14527"/>
        <dbReference type="Rhea" id="RHEA-COMP:17342"/>
        <dbReference type="ChEBI" id="CHEBI:33019"/>
        <dbReference type="ChEBI" id="CHEBI:61557"/>
        <dbReference type="ChEBI" id="CHEBI:140395"/>
        <dbReference type="EC" id="2.7.7.48"/>
    </reaction>
</comment>
<feature type="compositionally biased region" description="Polar residues" evidence="2">
    <location>
        <begin position="281"/>
        <end position="299"/>
    </location>
</feature>
<dbReference type="GO" id="GO:0003723">
    <property type="term" value="F:RNA binding"/>
    <property type="evidence" value="ECO:0007669"/>
    <property type="project" value="UniProtKB-KW"/>
</dbReference>
<keyword evidence="1" id="KW-0696">RNA-directed RNA polymerase</keyword>
<feature type="region of interest" description="Disordered" evidence="2">
    <location>
        <begin position="123"/>
        <end position="171"/>
    </location>
</feature>
<dbReference type="EMBL" id="HE796868">
    <property type="protein sequence ID" value="CCL98058.1"/>
    <property type="molecule type" value="Genomic_DNA"/>
</dbReference>
<proteinExistence type="inferred from homology"/>
<feature type="region of interest" description="Disordered" evidence="2">
    <location>
        <begin position="58"/>
        <end position="77"/>
    </location>
</feature>
<dbReference type="RefSeq" id="XP_012177341.1">
    <property type="nucleotide sequence ID" value="XM_012321951.1"/>
</dbReference>
<dbReference type="HOGENOM" id="CLU_003387_0_0_1"/>
<evidence type="ECO:0000256" key="1">
    <source>
        <dbReference type="RuleBase" id="RU363098"/>
    </source>
</evidence>
<dbReference type="OrthoDB" id="10055769at2759"/>
<accession>J7SCE9</accession>
<feature type="region of interest" description="Disordered" evidence="2">
    <location>
        <begin position="33"/>
        <end position="53"/>
    </location>
</feature>
<dbReference type="EC" id="2.7.7.48" evidence="1"/>
<dbReference type="GO" id="GO:0030422">
    <property type="term" value="P:siRNA processing"/>
    <property type="evidence" value="ECO:0007669"/>
    <property type="project" value="TreeGrafter"/>
</dbReference>
<evidence type="ECO:0000313" key="5">
    <source>
        <dbReference type="Proteomes" id="UP000006352"/>
    </source>
</evidence>
<evidence type="ECO:0000313" key="4">
    <source>
        <dbReference type="EMBL" id="CCL98058.1"/>
    </source>
</evidence>
<name>J7SCE9_9APHY</name>
<feature type="compositionally biased region" description="Low complexity" evidence="2">
    <location>
        <begin position="151"/>
        <end position="165"/>
    </location>
</feature>
<feature type="region of interest" description="Disordered" evidence="2">
    <location>
        <begin position="266"/>
        <end position="299"/>
    </location>
</feature>
<dbReference type="STRING" id="599839.J7SCE9"/>
<feature type="compositionally biased region" description="Pro residues" evidence="2">
    <location>
        <begin position="268"/>
        <end position="277"/>
    </location>
</feature>
<dbReference type="InterPro" id="IPR007855">
    <property type="entry name" value="RDRP"/>
</dbReference>
<evidence type="ECO:0000256" key="2">
    <source>
        <dbReference type="SAM" id="MobiDB-lite"/>
    </source>
</evidence>
<feature type="compositionally biased region" description="Low complexity" evidence="2">
    <location>
        <begin position="33"/>
        <end position="49"/>
    </location>
</feature>
<protein>
    <recommendedName>
        <fullName evidence="1">RNA-dependent RNA polymerase</fullName>
        <ecNumber evidence="1">2.7.7.48</ecNumber>
    </recommendedName>
</protein>
<keyword evidence="1" id="KW-0548">Nucleotidyltransferase</keyword>
<dbReference type="AlphaFoldDB" id="J7SCE9"/>
<dbReference type="GO" id="GO:0003968">
    <property type="term" value="F:RNA-directed RNA polymerase activity"/>
    <property type="evidence" value="ECO:0007669"/>
    <property type="project" value="UniProtKB-KW"/>
</dbReference>
<dbReference type="Proteomes" id="UP000006352">
    <property type="component" value="Unassembled WGS sequence"/>
</dbReference>
<dbReference type="Pfam" id="PF05183">
    <property type="entry name" value="RdRP"/>
    <property type="match status" value="1"/>
</dbReference>